<sequence>MIGRWSKPKQQELPEPRGFDDFDLRLGDVMRGERATLAKSLLDVQRELRIKASYIAAIENADLDAFETPSFVSGFVRSYARYLGLDPDWAFERFCRETGFQPVHGMAAAASGPKQRREALPTGPALDPLADPNAAFVPRSEPFWAGIEPRAVGSVMVLALMVTGLGYGGWTVLQEVQRVELAPVDQAPGVVAMLDPIETLPASAELDPIAGAAQDRTLSAAAPGGFGGGLGAPETVDRLYRPQALETPVLVARDGPIAAIDPEEAGVLAAADVRPAAVAAPVLSGSLSPDRTLLAEALGTADAGANPAAGTVRTVAEDAPEVAVIAVRPSWVRIQAADGTVLFEKVMDAGEHWVVPKLEEPPVMRTGESGAIYFALSGETFGPAGARGQVSKNIVLAPEALGQRYAEADLGSDADLARAVAVADASLGLSRP</sequence>
<evidence type="ECO:0000313" key="3">
    <source>
        <dbReference type="Proteomes" id="UP000186098"/>
    </source>
</evidence>
<name>A0A1N7M0Z3_9RHOB</name>
<evidence type="ECO:0000259" key="1">
    <source>
        <dbReference type="Pfam" id="PF13464"/>
    </source>
</evidence>
<accession>A0A1N7M0Z3</accession>
<reference evidence="3" key="1">
    <citation type="submission" date="2017-01" db="EMBL/GenBank/DDBJ databases">
        <authorList>
            <person name="Varghese N."/>
            <person name="Submissions S."/>
        </authorList>
    </citation>
    <scope>NUCLEOTIDE SEQUENCE [LARGE SCALE GENOMIC DNA]</scope>
    <source>
        <strain evidence="3">DSM 18714</strain>
    </source>
</reference>
<dbReference type="OrthoDB" id="9790252at2"/>
<dbReference type="Gene3D" id="1.10.260.40">
    <property type="entry name" value="lambda repressor-like DNA-binding domains"/>
    <property type="match status" value="1"/>
</dbReference>
<dbReference type="Pfam" id="PF13464">
    <property type="entry name" value="RodZ_C"/>
    <property type="match status" value="1"/>
</dbReference>
<dbReference type="InterPro" id="IPR010982">
    <property type="entry name" value="Lambda_DNA-bd_dom_sf"/>
</dbReference>
<dbReference type="InterPro" id="IPR050400">
    <property type="entry name" value="Bact_Cytoskel_RodZ"/>
</dbReference>
<dbReference type="EMBL" id="FTOM01000005">
    <property type="protein sequence ID" value="SIS79722.1"/>
    <property type="molecule type" value="Genomic_DNA"/>
</dbReference>
<organism evidence="2 3">
    <name type="scientific">Phaeovulum vinaykumarii</name>
    <dbReference type="NCBI Taxonomy" id="407234"/>
    <lineage>
        <taxon>Bacteria</taxon>
        <taxon>Pseudomonadati</taxon>
        <taxon>Pseudomonadota</taxon>
        <taxon>Alphaproteobacteria</taxon>
        <taxon>Rhodobacterales</taxon>
        <taxon>Paracoccaceae</taxon>
        <taxon>Phaeovulum</taxon>
    </lineage>
</organism>
<protein>
    <submittedName>
        <fullName evidence="2">Protein RodZ, contains Xre-like HTH and DUF4115 domains</fullName>
    </submittedName>
</protein>
<feature type="domain" description="Cytoskeleton protein RodZ-like C-terminal" evidence="1">
    <location>
        <begin position="326"/>
        <end position="391"/>
    </location>
</feature>
<dbReference type="RefSeq" id="WP_076366013.1">
    <property type="nucleotide sequence ID" value="NZ_FTOM01000005.1"/>
</dbReference>
<evidence type="ECO:0000313" key="2">
    <source>
        <dbReference type="EMBL" id="SIS79722.1"/>
    </source>
</evidence>
<dbReference type="InterPro" id="IPR025194">
    <property type="entry name" value="RodZ-like_C"/>
</dbReference>
<gene>
    <name evidence="2" type="ORF">SAMN05421795_10532</name>
</gene>
<dbReference type="Proteomes" id="UP000186098">
    <property type="component" value="Unassembled WGS sequence"/>
</dbReference>
<dbReference type="STRING" id="407234.SAMN05421795_10532"/>
<dbReference type="GO" id="GO:0003677">
    <property type="term" value="F:DNA binding"/>
    <property type="evidence" value="ECO:0007669"/>
    <property type="project" value="InterPro"/>
</dbReference>
<keyword evidence="3" id="KW-1185">Reference proteome</keyword>
<dbReference type="PANTHER" id="PTHR34475:SF1">
    <property type="entry name" value="CYTOSKELETON PROTEIN RODZ"/>
    <property type="match status" value="1"/>
</dbReference>
<dbReference type="Pfam" id="PF13413">
    <property type="entry name" value="HTH_25"/>
    <property type="match status" value="1"/>
</dbReference>
<dbReference type="PANTHER" id="PTHR34475">
    <property type="match status" value="1"/>
</dbReference>
<dbReference type="AlphaFoldDB" id="A0A1N7M0Z3"/>
<proteinExistence type="predicted"/>